<feature type="transmembrane region" description="Helical" evidence="5">
    <location>
        <begin position="91"/>
        <end position="112"/>
    </location>
</feature>
<comment type="subcellular location">
    <subcellularLocation>
        <location evidence="1">Membrane</location>
        <topology evidence="1">Multi-pass membrane protein</topology>
    </subcellularLocation>
</comment>
<feature type="transmembrane region" description="Helical" evidence="5">
    <location>
        <begin position="333"/>
        <end position="354"/>
    </location>
</feature>
<evidence type="ECO:0000313" key="7">
    <source>
        <dbReference type="Proteomes" id="UP000233762"/>
    </source>
</evidence>
<evidence type="ECO:0000313" key="6">
    <source>
        <dbReference type="EMBL" id="PKV04077.1"/>
    </source>
</evidence>
<feature type="transmembrane region" description="Helical" evidence="5">
    <location>
        <begin position="21"/>
        <end position="41"/>
    </location>
</feature>
<dbReference type="RefSeq" id="WP_143252347.1">
    <property type="nucleotide sequence ID" value="NZ_PCHH01000002.1"/>
</dbReference>
<dbReference type="PANTHER" id="PTHR43424">
    <property type="entry name" value="LOCUS PUTATIVE PROTEIN 1-RELATED"/>
    <property type="match status" value="1"/>
</dbReference>
<dbReference type="Proteomes" id="UP000233762">
    <property type="component" value="Unassembled WGS sequence"/>
</dbReference>
<feature type="transmembrane region" description="Helical" evidence="5">
    <location>
        <begin position="118"/>
        <end position="140"/>
    </location>
</feature>
<dbReference type="AlphaFoldDB" id="A0A2N3R5N7"/>
<protein>
    <submittedName>
        <fullName evidence="6">EpsN</fullName>
    </submittedName>
</protein>
<feature type="transmembrane region" description="Helical" evidence="5">
    <location>
        <begin position="385"/>
        <end position="408"/>
    </location>
</feature>
<comment type="caution">
    <text evidence="6">The sequence shown here is derived from an EMBL/GenBank/DDBJ whole genome shotgun (WGS) entry which is preliminary data.</text>
</comment>
<accession>A0A2N3R5N7</accession>
<evidence type="ECO:0000256" key="2">
    <source>
        <dbReference type="ARBA" id="ARBA00022692"/>
    </source>
</evidence>
<reference evidence="6 7" key="1">
    <citation type="submission" date="2017-10" db="EMBL/GenBank/DDBJ databases">
        <title>Bifidobacterium genomics.</title>
        <authorList>
            <person name="Lugli G.A."/>
            <person name="Milani C."/>
            <person name="Mancabelli L."/>
        </authorList>
    </citation>
    <scope>NUCLEOTIDE SEQUENCE [LARGE SCALE GENOMIC DNA]</scope>
    <source>
        <strain evidence="6 7">1520B</strain>
    </source>
</reference>
<keyword evidence="3 5" id="KW-1133">Transmembrane helix</keyword>
<dbReference type="PANTHER" id="PTHR43424:SF1">
    <property type="entry name" value="LOCUS PUTATIVE PROTEIN 1-RELATED"/>
    <property type="match status" value="1"/>
</dbReference>
<dbReference type="GO" id="GO:0016020">
    <property type="term" value="C:membrane"/>
    <property type="evidence" value="ECO:0007669"/>
    <property type="project" value="UniProtKB-SubCell"/>
</dbReference>
<name>A0A2N3R5N7_9BIFI</name>
<feature type="transmembrane region" description="Helical" evidence="5">
    <location>
        <begin position="147"/>
        <end position="168"/>
    </location>
</feature>
<evidence type="ECO:0000256" key="3">
    <source>
        <dbReference type="ARBA" id="ARBA00022989"/>
    </source>
</evidence>
<keyword evidence="2 5" id="KW-0812">Transmembrane</keyword>
<feature type="transmembrane region" description="Helical" evidence="5">
    <location>
        <begin position="361"/>
        <end position="379"/>
    </location>
</feature>
<evidence type="ECO:0000256" key="4">
    <source>
        <dbReference type="ARBA" id="ARBA00023136"/>
    </source>
</evidence>
<dbReference type="Pfam" id="PF01943">
    <property type="entry name" value="Polysacc_synt"/>
    <property type="match status" value="1"/>
</dbReference>
<organism evidence="6 7">
    <name type="scientific">Bifidobacterium pseudolongum subsp. globosum</name>
    <dbReference type="NCBI Taxonomy" id="1690"/>
    <lineage>
        <taxon>Bacteria</taxon>
        <taxon>Bacillati</taxon>
        <taxon>Actinomycetota</taxon>
        <taxon>Actinomycetes</taxon>
        <taxon>Bifidobacteriales</taxon>
        <taxon>Bifidobacteriaceae</taxon>
        <taxon>Bifidobacterium</taxon>
    </lineage>
</organism>
<dbReference type="CDD" id="cd13128">
    <property type="entry name" value="MATE_Wzx_like"/>
    <property type="match status" value="1"/>
</dbReference>
<evidence type="ECO:0000256" key="1">
    <source>
        <dbReference type="ARBA" id="ARBA00004141"/>
    </source>
</evidence>
<dbReference type="InterPro" id="IPR052556">
    <property type="entry name" value="PolySynth_Transporter"/>
</dbReference>
<sequence>MASNTKLPSLTRNALLNSMRTVSNLLFPLITFPYVSRILGAGNIGKINYSQSIVSYFALFAGLGITNYAIREGAKIKRDPENLTRFARQIFTINIISSAIAYVAFFVTIAIIPNLHAYMVLLLIQCLTIGFTTLGVEWLYSIFEDYLYISVRTILVQVLSLVLMFAFVHTPSDYIIYAVISVFATSAANIWGFIYSRRYAKLSLTRTPQIQRHFNPIMTLFMNNVATAVYSNAGTTFVGAMLGDVQVGLYSVAMKVYVIIRQAINSLTGVSMPRLSYLSSNDQKGYLRLLNKLFNAVIIVCIPAAIMVFALSRPIVLIISGPKYIEAVPMLEIIAFALAFTAPGVFLMNGILIPLRREKKVVIATASGAAVNILIYVVGIRTFGAPAACLSIVVAECVVFALALCFSWDQVRQLRLWESIWHSAVGCALVLACNVAFMHTVNFSNVIVDFAVRGTTYAAVYVTVLLLLRDESALFFLKKLIRGRHER</sequence>
<dbReference type="EMBL" id="PCHH01000002">
    <property type="protein sequence ID" value="PKV04077.1"/>
    <property type="molecule type" value="Genomic_DNA"/>
</dbReference>
<feature type="transmembrane region" description="Helical" evidence="5">
    <location>
        <begin position="53"/>
        <end position="70"/>
    </location>
</feature>
<proteinExistence type="predicted"/>
<feature type="transmembrane region" description="Helical" evidence="5">
    <location>
        <begin position="293"/>
        <end position="313"/>
    </location>
</feature>
<feature type="transmembrane region" description="Helical" evidence="5">
    <location>
        <begin position="420"/>
        <end position="438"/>
    </location>
</feature>
<gene>
    <name evidence="6" type="ORF">CQR50_0989</name>
</gene>
<evidence type="ECO:0000256" key="5">
    <source>
        <dbReference type="SAM" id="Phobius"/>
    </source>
</evidence>
<dbReference type="InterPro" id="IPR002797">
    <property type="entry name" value="Polysacc_synth"/>
</dbReference>
<keyword evidence="4 5" id="KW-0472">Membrane</keyword>
<feature type="transmembrane region" description="Helical" evidence="5">
    <location>
        <begin position="174"/>
        <end position="196"/>
    </location>
</feature>